<evidence type="ECO:0000256" key="1">
    <source>
        <dbReference type="SAM" id="MobiDB-lite"/>
    </source>
</evidence>
<keyword evidence="2" id="KW-1133">Transmembrane helix</keyword>
<sequence>MASSPPQSPTTHSFKDALLAALAKDPDTKAFGELLAKAPSVFEGLGEGKEYYVFAPTTEFIIAFLRRMQQGPGRFPRRKVLVDPNTSQQFAEKPKGAPDIRRVSTTLKTSLVGETKYVDLGPGEGARVVSNPSSNENGTVHVTSGFGNSTLVHAGEIPFQGGVIKKCDGFFTLPHAIETTFGNTSGRLWSTALQKADMLTQLSEKRMVTVFAVQDSLLNETNLPGSSDLSRLISEGLSYSPDLSDGLCLKTRGDGSLRIKRSGKDILVNGVRISTPNVISKNGVVHYLEKIPPADKCTSSGSGTGSTGSSSSGSGARNTGSNSGMEEGGGEKSAGLMVLAPKVATLCLIVATFVVYLWT</sequence>
<evidence type="ECO:0000259" key="3">
    <source>
        <dbReference type="PROSITE" id="PS50213"/>
    </source>
</evidence>
<keyword evidence="5" id="KW-1185">Reference proteome</keyword>
<dbReference type="EMBL" id="LN891033">
    <property type="protein sequence ID" value="CUS11030.1"/>
    <property type="molecule type" value="Genomic_DNA"/>
</dbReference>
<dbReference type="PROSITE" id="PS50213">
    <property type="entry name" value="FAS1"/>
    <property type="match status" value="1"/>
</dbReference>
<feature type="transmembrane region" description="Helical" evidence="2">
    <location>
        <begin position="334"/>
        <end position="358"/>
    </location>
</feature>
<dbReference type="SUPFAM" id="SSF82153">
    <property type="entry name" value="FAS1 domain"/>
    <property type="match status" value="1"/>
</dbReference>
<dbReference type="SMART" id="SM00554">
    <property type="entry name" value="FAS1"/>
    <property type="match status" value="1"/>
</dbReference>
<dbReference type="Pfam" id="PF02469">
    <property type="entry name" value="Fasciclin"/>
    <property type="match status" value="1"/>
</dbReference>
<protein>
    <recommendedName>
        <fullName evidence="3">FAS1 domain-containing protein</fullName>
    </recommendedName>
</protein>
<reference evidence="4" key="1">
    <citation type="submission" date="2015-10" db="EMBL/GenBank/DDBJ databases">
        <authorList>
            <person name="Regsiter A."/>
            <person name="william w."/>
        </authorList>
    </citation>
    <scope>NUCLEOTIDE SEQUENCE</scope>
    <source>
        <strain evidence="4">Montdore</strain>
    </source>
</reference>
<evidence type="ECO:0000313" key="5">
    <source>
        <dbReference type="Proteomes" id="UP001412239"/>
    </source>
</evidence>
<dbReference type="Gene3D" id="2.30.180.10">
    <property type="entry name" value="FAS1 domain"/>
    <property type="match status" value="1"/>
</dbReference>
<keyword evidence="2" id="KW-0812">Transmembrane</keyword>
<accession>A0A292PX24</accession>
<dbReference type="InterPro" id="IPR000782">
    <property type="entry name" value="FAS1_domain"/>
</dbReference>
<organism evidence="4 5">
    <name type="scientific">Tuber aestivum</name>
    <name type="common">summer truffle</name>
    <dbReference type="NCBI Taxonomy" id="59557"/>
    <lineage>
        <taxon>Eukaryota</taxon>
        <taxon>Fungi</taxon>
        <taxon>Dikarya</taxon>
        <taxon>Ascomycota</taxon>
        <taxon>Pezizomycotina</taxon>
        <taxon>Pezizomycetes</taxon>
        <taxon>Pezizales</taxon>
        <taxon>Tuberaceae</taxon>
        <taxon>Tuber</taxon>
    </lineage>
</organism>
<gene>
    <name evidence="4" type="ORF">GSTUAT00004897001</name>
</gene>
<evidence type="ECO:0000256" key="2">
    <source>
        <dbReference type="SAM" id="Phobius"/>
    </source>
</evidence>
<keyword evidence="2" id="KW-0472">Membrane</keyword>
<dbReference type="InterPro" id="IPR036378">
    <property type="entry name" value="FAS1_dom_sf"/>
</dbReference>
<dbReference type="AlphaFoldDB" id="A0A292PX24"/>
<feature type="region of interest" description="Disordered" evidence="1">
    <location>
        <begin position="296"/>
        <end position="331"/>
    </location>
</feature>
<feature type="domain" description="FAS1" evidence="3">
    <location>
        <begin position="173"/>
        <end position="292"/>
    </location>
</feature>
<proteinExistence type="predicted"/>
<evidence type="ECO:0000313" key="4">
    <source>
        <dbReference type="EMBL" id="CUS11030.1"/>
    </source>
</evidence>
<feature type="compositionally biased region" description="Low complexity" evidence="1">
    <location>
        <begin position="307"/>
        <end position="325"/>
    </location>
</feature>
<name>A0A292PX24_9PEZI</name>
<dbReference type="Proteomes" id="UP001412239">
    <property type="component" value="Unassembled WGS sequence"/>
</dbReference>